<dbReference type="RefSeq" id="WP_118013734.1">
    <property type="nucleotide sequence ID" value="NZ_QRTJ01000016.1"/>
</dbReference>
<protein>
    <recommendedName>
        <fullName evidence="1">Stage 0 sporulation protein A homolog</fullName>
    </recommendedName>
</protein>
<evidence type="ECO:0000313" key="7">
    <source>
        <dbReference type="Proteomes" id="UP000286137"/>
    </source>
</evidence>
<gene>
    <name evidence="6" type="ORF">DWY88_09345</name>
</gene>
<keyword evidence="2 4" id="KW-0597">Phosphoprotein</keyword>
<evidence type="ECO:0000256" key="4">
    <source>
        <dbReference type="PROSITE-ProRule" id="PRU00169"/>
    </source>
</evidence>
<comment type="caution">
    <text evidence="6">The sequence shown here is derived from an EMBL/GenBank/DDBJ whole genome shotgun (WGS) entry which is preliminary data.</text>
</comment>
<dbReference type="GO" id="GO:0000160">
    <property type="term" value="P:phosphorelay signal transduction system"/>
    <property type="evidence" value="ECO:0007669"/>
    <property type="project" value="InterPro"/>
</dbReference>
<feature type="domain" description="Response regulatory" evidence="5">
    <location>
        <begin position="129"/>
        <end position="255"/>
    </location>
</feature>
<evidence type="ECO:0000313" key="6">
    <source>
        <dbReference type="EMBL" id="RGQ67095.1"/>
    </source>
</evidence>
<reference evidence="6 7" key="1">
    <citation type="submission" date="2018-08" db="EMBL/GenBank/DDBJ databases">
        <title>A genome reference for cultivated species of the human gut microbiota.</title>
        <authorList>
            <person name="Zou Y."/>
            <person name="Xue W."/>
            <person name="Luo G."/>
        </authorList>
    </citation>
    <scope>NUCLEOTIDE SEQUENCE [LARGE SCALE GENOMIC DNA]</scope>
    <source>
        <strain evidence="6 7">AF27-4BH</strain>
    </source>
</reference>
<dbReference type="SUPFAM" id="SSF52172">
    <property type="entry name" value="CheY-like"/>
    <property type="match status" value="2"/>
</dbReference>
<dbReference type="InterPro" id="IPR001789">
    <property type="entry name" value="Sig_transdc_resp-reg_receiver"/>
</dbReference>
<evidence type="ECO:0000259" key="5">
    <source>
        <dbReference type="PROSITE" id="PS50110"/>
    </source>
</evidence>
<dbReference type="Pfam" id="PF00072">
    <property type="entry name" value="Response_reg"/>
    <property type="match status" value="1"/>
</dbReference>
<sequence length="257" mass="30184">MKKILLIEDDNNYIWHIKNFLHRKGYHVLVASTVSQGKELIEKEQILIISSDLKLSDGSGMELLEYLQEKAYKIPFLFFTCYDKKYYEKEALEKGAKICINKLQLDLVKETLLEYAYKESKGEGAAFHKILLVKKNSEITSIIQTELLKKGIYMIMVETIWEAENKLLECQDIELILCDLFLQDGIAMDFFHSMKKLAGIYQNTKNPIFRELPFFIFTDNKDLSLEYQYRHEGVSDYITSPVNIPELIRRICYFVEE</sequence>
<organism evidence="6 7">
    <name type="scientific">Mediterraneibacter gnavus</name>
    <name type="common">Ruminococcus gnavus</name>
    <dbReference type="NCBI Taxonomy" id="33038"/>
    <lineage>
        <taxon>Bacteria</taxon>
        <taxon>Bacillati</taxon>
        <taxon>Bacillota</taxon>
        <taxon>Clostridia</taxon>
        <taxon>Lachnospirales</taxon>
        <taxon>Lachnospiraceae</taxon>
        <taxon>Mediterraneibacter</taxon>
    </lineage>
</organism>
<dbReference type="EMBL" id="QRTJ01000016">
    <property type="protein sequence ID" value="RGQ67095.1"/>
    <property type="molecule type" value="Genomic_DNA"/>
</dbReference>
<evidence type="ECO:0000256" key="3">
    <source>
        <dbReference type="ARBA" id="ARBA00024867"/>
    </source>
</evidence>
<dbReference type="InterPro" id="IPR011006">
    <property type="entry name" value="CheY-like_superfamily"/>
</dbReference>
<evidence type="ECO:0000256" key="2">
    <source>
        <dbReference type="ARBA" id="ARBA00022553"/>
    </source>
</evidence>
<dbReference type="Proteomes" id="UP000286137">
    <property type="component" value="Unassembled WGS sequence"/>
</dbReference>
<feature type="modified residue" description="4-aspartylphosphate" evidence="4">
    <location>
        <position position="179"/>
    </location>
</feature>
<dbReference type="InterPro" id="IPR050595">
    <property type="entry name" value="Bact_response_regulator"/>
</dbReference>
<dbReference type="PROSITE" id="PS50110">
    <property type="entry name" value="RESPONSE_REGULATORY"/>
    <property type="match status" value="2"/>
</dbReference>
<feature type="domain" description="Response regulatory" evidence="5">
    <location>
        <begin position="3"/>
        <end position="117"/>
    </location>
</feature>
<dbReference type="PANTHER" id="PTHR44591:SF3">
    <property type="entry name" value="RESPONSE REGULATORY DOMAIN-CONTAINING PROTEIN"/>
    <property type="match status" value="1"/>
</dbReference>
<dbReference type="PANTHER" id="PTHR44591">
    <property type="entry name" value="STRESS RESPONSE REGULATOR PROTEIN 1"/>
    <property type="match status" value="1"/>
</dbReference>
<comment type="function">
    <text evidence="3">May play the central regulatory role in sporulation. It may be an element of the effector pathway responsible for the activation of sporulation genes in response to nutritional stress. Spo0A may act in concert with spo0H (a sigma factor) to control the expression of some genes that are critical to the sporulation process.</text>
</comment>
<name>A0A412C1N7_MEDGN</name>
<dbReference type="SMART" id="SM00448">
    <property type="entry name" value="REC"/>
    <property type="match status" value="2"/>
</dbReference>
<evidence type="ECO:0000256" key="1">
    <source>
        <dbReference type="ARBA" id="ARBA00018672"/>
    </source>
</evidence>
<accession>A0A412C1N7</accession>
<feature type="modified residue" description="4-aspartylphosphate" evidence="4">
    <location>
        <position position="52"/>
    </location>
</feature>
<dbReference type="AlphaFoldDB" id="A0A412C1N7"/>
<proteinExistence type="predicted"/>
<dbReference type="Gene3D" id="3.40.50.2300">
    <property type="match status" value="2"/>
</dbReference>
<dbReference type="CDD" id="cd00156">
    <property type="entry name" value="REC"/>
    <property type="match status" value="1"/>
</dbReference>